<organism evidence="4 5">
    <name type="scientific">Faecalibacterium gallinarum</name>
    <dbReference type="NCBI Taxonomy" id="2903556"/>
    <lineage>
        <taxon>Bacteria</taxon>
        <taxon>Bacillati</taxon>
        <taxon>Bacillota</taxon>
        <taxon>Clostridia</taxon>
        <taxon>Eubacteriales</taxon>
        <taxon>Oscillospiraceae</taxon>
        <taxon>Faecalibacterium</taxon>
    </lineage>
</organism>
<proteinExistence type="predicted"/>
<dbReference type="PANTHER" id="PTHR43278:SF2">
    <property type="entry name" value="IRON-SULFUR FLAVOPROTEIN"/>
    <property type="match status" value="1"/>
</dbReference>
<accession>A0AA37IZQ6</accession>
<dbReference type="AlphaFoldDB" id="A0AA37IZQ6"/>
<dbReference type="RefSeq" id="WP_238317502.1">
    <property type="nucleotide sequence ID" value="NZ_BQKV01000080.1"/>
</dbReference>
<dbReference type="PANTHER" id="PTHR43278">
    <property type="entry name" value="NAD(P)H-DEPENDENT FMN-CONTAINING OXIDOREDUCTASE YWQN-RELATED"/>
    <property type="match status" value="1"/>
</dbReference>
<gene>
    <name evidence="4" type="ORF">JCM17207_18820</name>
</gene>
<feature type="domain" description="NADPH-dependent FMN reductase-like" evidence="3">
    <location>
        <begin position="4"/>
        <end position="114"/>
    </location>
</feature>
<comment type="caution">
    <text evidence="4">The sequence shown here is derived from an EMBL/GenBank/DDBJ whole genome shotgun (WGS) entry which is preliminary data.</text>
</comment>
<dbReference type="InterPro" id="IPR029039">
    <property type="entry name" value="Flavoprotein-like_sf"/>
</dbReference>
<name>A0AA37IZQ6_9FIRM</name>
<dbReference type="Gene3D" id="3.40.50.360">
    <property type="match status" value="1"/>
</dbReference>
<dbReference type="InterPro" id="IPR051796">
    <property type="entry name" value="ISF_SsuE-like"/>
</dbReference>
<evidence type="ECO:0000313" key="5">
    <source>
        <dbReference type="Proteomes" id="UP001055185"/>
    </source>
</evidence>
<evidence type="ECO:0000256" key="2">
    <source>
        <dbReference type="ARBA" id="ARBA00022643"/>
    </source>
</evidence>
<dbReference type="Proteomes" id="UP001055185">
    <property type="component" value="Unassembled WGS sequence"/>
</dbReference>
<keyword evidence="5" id="KW-1185">Reference proteome</keyword>
<dbReference type="Pfam" id="PF03358">
    <property type="entry name" value="FMN_red"/>
    <property type="match status" value="1"/>
</dbReference>
<dbReference type="SUPFAM" id="SSF52218">
    <property type="entry name" value="Flavoproteins"/>
    <property type="match status" value="1"/>
</dbReference>
<reference evidence="4" key="1">
    <citation type="journal article" date="2022" name="Int. J. Syst. Evol. Microbiol.">
        <title>Genome-based, phenotypic and chemotaxonomic classification of Faecalibacterium strains: proposal of three novel species Faecalibacterium duncaniae sp. nov., Faecalibacterium hattorii sp. nov. and Faecalibacterium gallinarum sp. nov. .</title>
        <authorList>
            <person name="Sakamoto M."/>
            <person name="Sakurai N."/>
            <person name="Tanno H."/>
            <person name="Iino T."/>
            <person name="Ohkuma M."/>
            <person name="Endo A."/>
        </authorList>
    </citation>
    <scope>NUCLEOTIDE SEQUENCE</scope>
    <source>
        <strain evidence="4">JCM 17207</strain>
    </source>
</reference>
<dbReference type="InterPro" id="IPR005025">
    <property type="entry name" value="FMN_Rdtase-like_dom"/>
</dbReference>
<evidence type="ECO:0000313" key="4">
    <source>
        <dbReference type="EMBL" id="GJN65257.1"/>
    </source>
</evidence>
<evidence type="ECO:0000259" key="3">
    <source>
        <dbReference type="Pfam" id="PF03358"/>
    </source>
</evidence>
<sequence>MSKKICILNGSPRPNGNTKALITHFIKGAEATGNEVICFDLQKMNIHGCLGCCNGGKDTASPCVQKDDMQKIYPAYKDADIVVLASPMYYWGISGQLKCAFDRLFAVAELTPNYENPKKDCILLMAAEGDTENNFAPVKAFYEGLTSHLGWKNIGIVYAGGNMDAGAILNKPKQLEEAEALGKSIS</sequence>
<keyword evidence="2" id="KW-0288">FMN</keyword>
<dbReference type="GO" id="GO:0016491">
    <property type="term" value="F:oxidoreductase activity"/>
    <property type="evidence" value="ECO:0007669"/>
    <property type="project" value="InterPro"/>
</dbReference>
<protein>
    <submittedName>
        <fullName evidence="4">FMN reductase</fullName>
    </submittedName>
</protein>
<evidence type="ECO:0000256" key="1">
    <source>
        <dbReference type="ARBA" id="ARBA00022630"/>
    </source>
</evidence>
<dbReference type="EMBL" id="BQKV01000080">
    <property type="protein sequence ID" value="GJN65257.1"/>
    <property type="molecule type" value="Genomic_DNA"/>
</dbReference>
<keyword evidence="1" id="KW-0285">Flavoprotein</keyword>